<dbReference type="PROSITE" id="PS51194">
    <property type="entry name" value="HELICASE_CTER"/>
    <property type="match status" value="1"/>
</dbReference>
<accession>A0ABU1P1I9</accession>
<evidence type="ECO:0000259" key="4">
    <source>
        <dbReference type="PROSITE" id="PS51192"/>
    </source>
</evidence>
<dbReference type="InterPro" id="IPR014001">
    <property type="entry name" value="Helicase_ATP-bd"/>
</dbReference>
<dbReference type="Proteomes" id="UP001267290">
    <property type="component" value="Unassembled WGS sequence"/>
</dbReference>
<name>A0ABU1P1I9_9BACL</name>
<gene>
    <name evidence="6" type="ORF">J2736_004821</name>
</gene>
<dbReference type="PANTHER" id="PTHR30580:SF1">
    <property type="entry name" value="COMF OPERON PROTEIN 1"/>
    <property type="match status" value="1"/>
</dbReference>
<protein>
    <submittedName>
        <fullName evidence="6">Competence protein ComFA</fullName>
    </submittedName>
</protein>
<evidence type="ECO:0000313" key="7">
    <source>
        <dbReference type="Proteomes" id="UP001267290"/>
    </source>
</evidence>
<dbReference type="PROSITE" id="PS51192">
    <property type="entry name" value="HELICASE_ATP_BIND_1"/>
    <property type="match status" value="1"/>
</dbReference>
<dbReference type="InterPro" id="IPR001650">
    <property type="entry name" value="Helicase_C-like"/>
</dbReference>
<sequence length="615" mass="68724">MKVQLYAVRKDQVWEWQCTIHAQTDIQYWFEHYAADAGLVLFEPFVSLGQGMRLLEGLRKRSIGVASKTLSEDQLLAMVRREAATIGIDNRKYISKMMDYTSWREGHMPRVKLLQGVYVTLVEACRGRSLLVDEIQQLIEASGPELTGLDTTWPAYLQLAYLNGDAALTNGLLIQEKRNWRRWFKKASHYTCKRCGSGESRMFWSPCLECGQACPYCEECLTMGRVRHCSLLVLGGSGDAASIANADDDLQAYITPWGLSDAQTHASLEGLSYIQGKQSDGPGKFLIWAVTGAGKTEMIFPFIHYTAARGGRVLIATPRKDVVLELQPRIQRAFADYSVVTLYGGSEQRWEQGQITIATTHQLLRFHQAFDLVIIDEIDAFPYHNNPMLSYAADKVCKTSGTNILLSATPPTSVRQAAERGRLPHVRVPVRFHKHPLPVPLLITTPHLRKSIASQTIPLSIQSRLENSIERGAQVFVFVPNIQLVEPMVVLLRTKLKGDVAVRVEGTSSKDLSRTEKVQLFRNREIRILVTTTILERGVTVPKSDVFILDADSKLFDEAALVQMAGRAGRSKDDPHGKVYLAAAEITASQKEAVKQIKTMNRIARKQGFLQGGKG</sequence>
<dbReference type="InterPro" id="IPR027417">
    <property type="entry name" value="P-loop_NTPase"/>
</dbReference>
<keyword evidence="1" id="KW-0547">Nucleotide-binding</keyword>
<dbReference type="SMART" id="SM00487">
    <property type="entry name" value="DEXDc"/>
    <property type="match status" value="1"/>
</dbReference>
<keyword evidence="7" id="KW-1185">Reference proteome</keyword>
<comment type="caution">
    <text evidence="6">The sequence shown here is derived from an EMBL/GenBank/DDBJ whole genome shotgun (WGS) entry which is preliminary data.</text>
</comment>
<evidence type="ECO:0000256" key="2">
    <source>
        <dbReference type="ARBA" id="ARBA00022840"/>
    </source>
</evidence>
<keyword evidence="3" id="KW-0238">DNA-binding</keyword>
<feature type="domain" description="Helicase ATP-binding" evidence="4">
    <location>
        <begin position="276"/>
        <end position="428"/>
    </location>
</feature>
<evidence type="ECO:0000313" key="6">
    <source>
        <dbReference type="EMBL" id="MDR6553614.1"/>
    </source>
</evidence>
<dbReference type="SUPFAM" id="SSF52540">
    <property type="entry name" value="P-loop containing nucleoside triphosphate hydrolases"/>
    <property type="match status" value="1"/>
</dbReference>
<dbReference type="EMBL" id="JAVDSB010000011">
    <property type="protein sequence ID" value="MDR6553614.1"/>
    <property type="molecule type" value="Genomic_DNA"/>
</dbReference>
<feature type="domain" description="Helicase C-terminal" evidence="5">
    <location>
        <begin position="460"/>
        <end position="615"/>
    </location>
</feature>
<evidence type="ECO:0000259" key="5">
    <source>
        <dbReference type="PROSITE" id="PS51194"/>
    </source>
</evidence>
<dbReference type="Pfam" id="PF04851">
    <property type="entry name" value="ResIII"/>
    <property type="match status" value="1"/>
</dbReference>
<evidence type="ECO:0000256" key="1">
    <source>
        <dbReference type="ARBA" id="ARBA00022741"/>
    </source>
</evidence>
<reference evidence="6 7" key="1">
    <citation type="submission" date="2023-07" db="EMBL/GenBank/DDBJ databases">
        <title>Sorghum-associated microbial communities from plants grown in Nebraska, USA.</title>
        <authorList>
            <person name="Schachtman D."/>
        </authorList>
    </citation>
    <scope>NUCLEOTIDE SEQUENCE [LARGE SCALE GENOMIC DNA]</scope>
    <source>
        <strain evidence="6 7">CC258</strain>
    </source>
</reference>
<dbReference type="InterPro" id="IPR006935">
    <property type="entry name" value="Helicase/UvrB_N"/>
</dbReference>
<dbReference type="RefSeq" id="WP_310501077.1">
    <property type="nucleotide sequence ID" value="NZ_JAVDSB010000011.1"/>
</dbReference>
<proteinExistence type="predicted"/>
<dbReference type="SMART" id="SM00490">
    <property type="entry name" value="HELICc"/>
    <property type="match status" value="1"/>
</dbReference>
<keyword evidence="2" id="KW-0067">ATP-binding</keyword>
<evidence type="ECO:0000256" key="3">
    <source>
        <dbReference type="ARBA" id="ARBA00023125"/>
    </source>
</evidence>
<dbReference type="PANTHER" id="PTHR30580">
    <property type="entry name" value="PRIMOSOMAL PROTEIN N"/>
    <property type="match status" value="1"/>
</dbReference>
<organism evidence="6 7">
    <name type="scientific">Paenibacillus qinlingensis</name>
    <dbReference type="NCBI Taxonomy" id="1837343"/>
    <lineage>
        <taxon>Bacteria</taxon>
        <taxon>Bacillati</taxon>
        <taxon>Bacillota</taxon>
        <taxon>Bacilli</taxon>
        <taxon>Bacillales</taxon>
        <taxon>Paenibacillaceae</taxon>
        <taxon>Paenibacillus</taxon>
    </lineage>
</organism>
<dbReference type="Gene3D" id="3.40.50.300">
    <property type="entry name" value="P-loop containing nucleotide triphosphate hydrolases"/>
    <property type="match status" value="2"/>
</dbReference>
<dbReference type="Pfam" id="PF00271">
    <property type="entry name" value="Helicase_C"/>
    <property type="match status" value="1"/>
</dbReference>